<dbReference type="AlphaFoldDB" id="A0A4S4MN36"/>
<proteinExistence type="predicted"/>
<feature type="compositionally biased region" description="Acidic residues" evidence="1">
    <location>
        <begin position="340"/>
        <end position="355"/>
    </location>
</feature>
<feature type="compositionally biased region" description="Polar residues" evidence="1">
    <location>
        <begin position="25"/>
        <end position="36"/>
    </location>
</feature>
<feature type="region of interest" description="Disordered" evidence="1">
    <location>
        <begin position="274"/>
        <end position="298"/>
    </location>
</feature>
<sequence>MTINPSSSFEDALAHQNPITAPPETRSQLRLSASTLDKSEARGAAIVAAEDEKQYRDDVSNGGNSSDDTEAGRDEHADPAISSDVSKSRYTGDSEDSEDDEDYQYSSPTSSESDSESTDEGTSSEVSAYASEIDEVQLSAYRRHMMEEATGVQLPPLSPLPPMHTLSDTVLQSSPIDTPFVFTFTAPLPLSALLGQARSPGTTTRYLFHSSPVTRPPVLRPAFFSSDEESTTGSDVSEHADEVYHTIPSTSIMDPASLADAFLLLNLSCPAAQKGHEMSDSVPPTSVPSDSGSALEAEPKDALVYGATRVSDDVRNDAIDGLLLLRCSCPIAASMVVSQDENEEYDDDSTDGEEDGYARDVEDWEDEA</sequence>
<evidence type="ECO:0000313" key="2">
    <source>
        <dbReference type="EMBL" id="THH27386.1"/>
    </source>
</evidence>
<accession>A0A4S4MN36</accession>
<reference evidence="2 3" key="1">
    <citation type="submission" date="2019-02" db="EMBL/GenBank/DDBJ databases">
        <title>Genome sequencing of the rare red list fungi Antrodiella citrinella (Flaviporus citrinellus).</title>
        <authorList>
            <person name="Buettner E."/>
            <person name="Kellner H."/>
        </authorList>
    </citation>
    <scope>NUCLEOTIDE SEQUENCE [LARGE SCALE GENOMIC DNA]</scope>
    <source>
        <strain evidence="2 3">DSM 108506</strain>
    </source>
</reference>
<feature type="compositionally biased region" description="Basic and acidic residues" evidence="1">
    <location>
        <begin position="50"/>
        <end position="59"/>
    </location>
</feature>
<comment type="caution">
    <text evidence="2">The sequence shown here is derived from an EMBL/GenBank/DDBJ whole genome shotgun (WGS) entry which is preliminary data.</text>
</comment>
<gene>
    <name evidence="2" type="ORF">EUX98_g6811</name>
</gene>
<evidence type="ECO:0000256" key="1">
    <source>
        <dbReference type="SAM" id="MobiDB-lite"/>
    </source>
</evidence>
<feature type="region of interest" description="Disordered" evidence="1">
    <location>
        <begin position="336"/>
        <end position="368"/>
    </location>
</feature>
<name>A0A4S4MN36_9APHY</name>
<dbReference type="Proteomes" id="UP000308730">
    <property type="component" value="Unassembled WGS sequence"/>
</dbReference>
<feature type="compositionally biased region" description="Low complexity" evidence="1">
    <location>
        <begin position="280"/>
        <end position="293"/>
    </location>
</feature>
<keyword evidence="3" id="KW-1185">Reference proteome</keyword>
<feature type="compositionally biased region" description="Acidic residues" evidence="1">
    <location>
        <begin position="93"/>
        <end position="103"/>
    </location>
</feature>
<dbReference type="EMBL" id="SGPM01000256">
    <property type="protein sequence ID" value="THH27386.1"/>
    <property type="molecule type" value="Genomic_DNA"/>
</dbReference>
<protein>
    <submittedName>
        <fullName evidence="2">Uncharacterized protein</fullName>
    </submittedName>
</protein>
<evidence type="ECO:0000313" key="3">
    <source>
        <dbReference type="Proteomes" id="UP000308730"/>
    </source>
</evidence>
<feature type="region of interest" description="Disordered" evidence="1">
    <location>
        <begin position="1"/>
        <end position="128"/>
    </location>
</feature>
<organism evidence="2 3">
    <name type="scientific">Antrodiella citrinella</name>
    <dbReference type="NCBI Taxonomy" id="2447956"/>
    <lineage>
        <taxon>Eukaryota</taxon>
        <taxon>Fungi</taxon>
        <taxon>Dikarya</taxon>
        <taxon>Basidiomycota</taxon>
        <taxon>Agaricomycotina</taxon>
        <taxon>Agaricomycetes</taxon>
        <taxon>Polyporales</taxon>
        <taxon>Steccherinaceae</taxon>
        <taxon>Antrodiella</taxon>
    </lineage>
</organism>